<gene>
    <name evidence="1" type="primary">ORF215087</name>
</gene>
<name>A0A0B7BWA6_9EUPU</name>
<reference evidence="1" key="1">
    <citation type="submission" date="2014-12" db="EMBL/GenBank/DDBJ databases">
        <title>Insight into the proteome of Arion vulgaris.</title>
        <authorList>
            <person name="Aradska J."/>
            <person name="Bulat T."/>
            <person name="Smidak R."/>
            <person name="Sarate P."/>
            <person name="Gangsoo J."/>
            <person name="Sialana F."/>
            <person name="Bilban M."/>
            <person name="Lubec G."/>
        </authorList>
    </citation>
    <scope>NUCLEOTIDE SEQUENCE</scope>
    <source>
        <tissue evidence="1">Skin</tissue>
    </source>
</reference>
<proteinExistence type="predicted"/>
<evidence type="ECO:0000313" key="1">
    <source>
        <dbReference type="EMBL" id="CEK97217.1"/>
    </source>
</evidence>
<sequence>DKTCMIRSVGGLLKYLDKMRIGVELEDASTHVSILGFHAFTLESLIQIDMRTYFALNIFRTELHPSVYKFGACGSKEGLSLFGILN</sequence>
<feature type="non-terminal residue" evidence="1">
    <location>
        <position position="86"/>
    </location>
</feature>
<accession>A0A0B7BWA6</accession>
<protein>
    <submittedName>
        <fullName evidence="1">Uncharacterized protein</fullName>
    </submittedName>
</protein>
<dbReference type="AlphaFoldDB" id="A0A0B7BWA6"/>
<dbReference type="EMBL" id="HACG01050352">
    <property type="protein sequence ID" value="CEK97217.1"/>
    <property type="molecule type" value="Transcribed_RNA"/>
</dbReference>
<organism evidence="1">
    <name type="scientific">Arion vulgaris</name>
    <dbReference type="NCBI Taxonomy" id="1028688"/>
    <lineage>
        <taxon>Eukaryota</taxon>
        <taxon>Metazoa</taxon>
        <taxon>Spiralia</taxon>
        <taxon>Lophotrochozoa</taxon>
        <taxon>Mollusca</taxon>
        <taxon>Gastropoda</taxon>
        <taxon>Heterobranchia</taxon>
        <taxon>Euthyneura</taxon>
        <taxon>Panpulmonata</taxon>
        <taxon>Eupulmonata</taxon>
        <taxon>Stylommatophora</taxon>
        <taxon>Helicina</taxon>
        <taxon>Arionoidea</taxon>
        <taxon>Arionidae</taxon>
        <taxon>Arion</taxon>
    </lineage>
</organism>
<feature type="non-terminal residue" evidence="1">
    <location>
        <position position="1"/>
    </location>
</feature>